<gene>
    <name evidence="2" type="ORF">LCGC14_1271990</name>
</gene>
<feature type="domain" description="Response regulatory" evidence="1">
    <location>
        <begin position="146"/>
        <end position="263"/>
    </location>
</feature>
<dbReference type="PROSITE" id="PS50110">
    <property type="entry name" value="RESPONSE_REGULATORY"/>
    <property type="match status" value="2"/>
</dbReference>
<comment type="caution">
    <text evidence="2">The sequence shown here is derived from an EMBL/GenBank/DDBJ whole genome shotgun (WGS) entry which is preliminary data.</text>
</comment>
<organism evidence="2">
    <name type="scientific">marine sediment metagenome</name>
    <dbReference type="NCBI Taxonomy" id="412755"/>
    <lineage>
        <taxon>unclassified sequences</taxon>
        <taxon>metagenomes</taxon>
        <taxon>ecological metagenomes</taxon>
    </lineage>
</organism>
<evidence type="ECO:0000313" key="2">
    <source>
        <dbReference type="EMBL" id="KKM87132.1"/>
    </source>
</evidence>
<dbReference type="PANTHER" id="PTHR43228:SF1">
    <property type="entry name" value="TWO-COMPONENT RESPONSE REGULATOR ARR22"/>
    <property type="match status" value="1"/>
</dbReference>
<dbReference type="AlphaFoldDB" id="A0A0F9P0T5"/>
<dbReference type="Gene3D" id="3.40.50.2300">
    <property type="match status" value="2"/>
</dbReference>
<dbReference type="InterPro" id="IPR052048">
    <property type="entry name" value="ST_Response_Regulator"/>
</dbReference>
<dbReference type="SMART" id="SM00448">
    <property type="entry name" value="REC"/>
    <property type="match status" value="2"/>
</dbReference>
<dbReference type="InterPro" id="IPR011006">
    <property type="entry name" value="CheY-like_superfamily"/>
</dbReference>
<name>A0A0F9P0T5_9ZZZZ</name>
<sequence>MSSMNLSDLSILLIEPSATQRKIILAHLIEEGVSKIDGVETGKAALDLLQNYMPDLIISSMYLSDMTATELLDTIRASESLETINFMLVSSETRFKALEPIRQAGVVAILPKPFNHADLRRALRTTIDYIDPEEMELESYDITELSVLLVDDSLTARNHLQRVLNSLGIQNIQTASNGVEAVQILSGAEFDLIVTDLNMPEMDGQQLTEFVRNEMGNTYVPILMVTSEENETRLGHVQQAGVSAVCDKPFEPQSIREILYRVLDERV</sequence>
<proteinExistence type="predicted"/>
<dbReference type="EMBL" id="LAZR01007150">
    <property type="protein sequence ID" value="KKM87132.1"/>
    <property type="molecule type" value="Genomic_DNA"/>
</dbReference>
<evidence type="ECO:0000259" key="1">
    <source>
        <dbReference type="PROSITE" id="PS50110"/>
    </source>
</evidence>
<reference evidence="2" key="1">
    <citation type="journal article" date="2015" name="Nature">
        <title>Complex archaea that bridge the gap between prokaryotes and eukaryotes.</title>
        <authorList>
            <person name="Spang A."/>
            <person name="Saw J.H."/>
            <person name="Jorgensen S.L."/>
            <person name="Zaremba-Niedzwiedzka K."/>
            <person name="Martijn J."/>
            <person name="Lind A.E."/>
            <person name="van Eijk R."/>
            <person name="Schleper C."/>
            <person name="Guy L."/>
            <person name="Ettema T.J."/>
        </authorList>
    </citation>
    <scope>NUCLEOTIDE SEQUENCE</scope>
</reference>
<accession>A0A0F9P0T5</accession>
<dbReference type="SUPFAM" id="SSF52172">
    <property type="entry name" value="CheY-like"/>
    <property type="match status" value="2"/>
</dbReference>
<feature type="domain" description="Response regulatory" evidence="1">
    <location>
        <begin position="10"/>
        <end position="127"/>
    </location>
</feature>
<dbReference type="InterPro" id="IPR001789">
    <property type="entry name" value="Sig_transdc_resp-reg_receiver"/>
</dbReference>
<dbReference type="PANTHER" id="PTHR43228">
    <property type="entry name" value="TWO-COMPONENT RESPONSE REGULATOR"/>
    <property type="match status" value="1"/>
</dbReference>
<dbReference type="GO" id="GO:0000160">
    <property type="term" value="P:phosphorelay signal transduction system"/>
    <property type="evidence" value="ECO:0007669"/>
    <property type="project" value="InterPro"/>
</dbReference>
<protein>
    <recommendedName>
        <fullName evidence="1">Response regulatory domain-containing protein</fullName>
    </recommendedName>
</protein>
<dbReference type="Pfam" id="PF00072">
    <property type="entry name" value="Response_reg"/>
    <property type="match status" value="2"/>
</dbReference>